<gene>
    <name evidence="2" type="ORF">CAL20_12700</name>
</gene>
<dbReference type="SUPFAM" id="SSF51294">
    <property type="entry name" value="Hedgehog/intein (Hint) domain"/>
    <property type="match status" value="1"/>
</dbReference>
<organism evidence="2 3">
    <name type="scientific">Bordetella genomosp. 4</name>
    <dbReference type="NCBI Taxonomy" id="463044"/>
    <lineage>
        <taxon>Bacteria</taxon>
        <taxon>Pseudomonadati</taxon>
        <taxon>Pseudomonadota</taxon>
        <taxon>Betaproteobacteria</taxon>
        <taxon>Burkholderiales</taxon>
        <taxon>Alcaligenaceae</taxon>
        <taxon>Bordetella</taxon>
    </lineage>
</organism>
<dbReference type="Pfam" id="PF13403">
    <property type="entry name" value="Hint_2"/>
    <property type="match status" value="1"/>
</dbReference>
<feature type="domain" description="Hedgehog/Intein (Hint)" evidence="1">
    <location>
        <begin position="118"/>
        <end position="255"/>
    </location>
</feature>
<evidence type="ECO:0000313" key="2">
    <source>
        <dbReference type="EMBL" id="OZI56294.1"/>
    </source>
</evidence>
<protein>
    <recommendedName>
        <fullName evidence="1">Hedgehog/Intein (Hint) domain-containing protein</fullName>
    </recommendedName>
</protein>
<dbReference type="Gene3D" id="2.170.16.10">
    <property type="entry name" value="Hedgehog/Intein (Hint) domain"/>
    <property type="match status" value="1"/>
</dbReference>
<name>A0A261U2V5_9BORD</name>
<evidence type="ECO:0000259" key="1">
    <source>
        <dbReference type="Pfam" id="PF13403"/>
    </source>
</evidence>
<dbReference type="InterPro" id="IPR036844">
    <property type="entry name" value="Hint_dom_sf"/>
</dbReference>
<dbReference type="Proteomes" id="UP000216885">
    <property type="component" value="Unassembled WGS sequence"/>
</dbReference>
<dbReference type="AlphaFoldDB" id="A0A261U2V5"/>
<comment type="caution">
    <text evidence="2">The sequence shown here is derived from an EMBL/GenBank/DDBJ whole genome shotgun (WGS) entry which is preliminary data.</text>
</comment>
<dbReference type="InterPro" id="IPR028992">
    <property type="entry name" value="Hedgehog/Intein_dom"/>
</dbReference>
<sequence length="317" mass="35040">MSQSFTFEYPANSHGYLVDNAGVVLYKLPVTSNVSYRVTEGSDDGSFAIGDTVTVETTVDGETQLFEDVRIIGVTSNGIMAQMGEAPYLSYLTTDFSQSYEVGDTIPFSTDPADVFPVCFVRGTLIETPSGPVAIENLVPGWQVRGSTGWRTVKWIGWRNYGAFELRTAAQKARCAPVRVRKNALSDNQPAQDLLVSPWHHLYVEGVLVRAHDLINGITITQEDQVTSVSYYHVELDQFDVVLAHGVYSESWADGGNRDFFQNVDVTTLRPEDKQRRMADRPGFKALRQAHEIAAIHGRISQRADALASGQSWLNAA</sequence>
<reference evidence="2 3" key="1">
    <citation type="submission" date="2017-05" db="EMBL/GenBank/DDBJ databases">
        <title>Complete and WGS of Bordetella genogroups.</title>
        <authorList>
            <person name="Spilker T."/>
            <person name="LiPuma J."/>
        </authorList>
    </citation>
    <scope>NUCLEOTIDE SEQUENCE [LARGE SCALE GENOMIC DNA]</scope>
    <source>
        <strain evidence="2 3">AU9919</strain>
    </source>
</reference>
<dbReference type="OrthoDB" id="8671331at2"/>
<proteinExistence type="predicted"/>
<keyword evidence="3" id="KW-1185">Reference proteome</keyword>
<evidence type="ECO:0000313" key="3">
    <source>
        <dbReference type="Proteomes" id="UP000216885"/>
    </source>
</evidence>
<dbReference type="EMBL" id="NEVQ01000013">
    <property type="protein sequence ID" value="OZI56294.1"/>
    <property type="molecule type" value="Genomic_DNA"/>
</dbReference>
<dbReference type="RefSeq" id="WP_094821357.1">
    <property type="nucleotide sequence ID" value="NZ_NEVO01000007.1"/>
</dbReference>
<accession>A0A261U2V5</accession>